<dbReference type="Proteomes" id="UP000313849">
    <property type="component" value="Unassembled WGS sequence"/>
</dbReference>
<evidence type="ECO:0000313" key="2">
    <source>
        <dbReference type="EMBL" id="TNU74689.1"/>
    </source>
</evidence>
<dbReference type="AlphaFoldDB" id="A0A5C5BD15"/>
<comment type="caution">
    <text evidence="2">The sequence shown here is derived from an EMBL/GenBank/DDBJ whole genome shotgun (WGS) entry which is preliminary data.</text>
</comment>
<feature type="region of interest" description="Disordered" evidence="1">
    <location>
        <begin position="82"/>
        <end position="114"/>
    </location>
</feature>
<dbReference type="RefSeq" id="WP_139986735.1">
    <property type="nucleotide sequence ID" value="NZ_VENP01000023.1"/>
</dbReference>
<name>A0A5C5BD15_9MICO</name>
<organism evidence="2 3">
    <name type="scientific">Miniimonas arenae</name>
    <dbReference type="NCBI Taxonomy" id="676201"/>
    <lineage>
        <taxon>Bacteria</taxon>
        <taxon>Bacillati</taxon>
        <taxon>Actinomycetota</taxon>
        <taxon>Actinomycetes</taxon>
        <taxon>Micrococcales</taxon>
        <taxon>Beutenbergiaceae</taxon>
        <taxon>Miniimonas</taxon>
    </lineage>
</organism>
<keyword evidence="3" id="KW-1185">Reference proteome</keyword>
<evidence type="ECO:0000313" key="3">
    <source>
        <dbReference type="Proteomes" id="UP000313849"/>
    </source>
</evidence>
<gene>
    <name evidence="2" type="ORF">FH969_07605</name>
</gene>
<evidence type="ECO:0000256" key="1">
    <source>
        <dbReference type="SAM" id="MobiDB-lite"/>
    </source>
</evidence>
<dbReference type="EMBL" id="VENP01000023">
    <property type="protein sequence ID" value="TNU74689.1"/>
    <property type="molecule type" value="Genomic_DNA"/>
</dbReference>
<dbReference type="OrthoDB" id="4827602at2"/>
<accession>A0A5C5BD15</accession>
<protein>
    <submittedName>
        <fullName evidence="2">Uncharacterized protein</fullName>
    </submittedName>
</protein>
<reference evidence="2 3" key="1">
    <citation type="submission" date="2019-06" db="EMBL/GenBank/DDBJ databases">
        <title>Draft genome sequence of Miniimonas arenae KCTC 19750T isolated from sea sand.</title>
        <authorList>
            <person name="Park S.-J."/>
        </authorList>
    </citation>
    <scope>NUCLEOTIDE SEQUENCE [LARGE SCALE GENOMIC DNA]</scope>
    <source>
        <strain evidence="2 3">KCTC 19750</strain>
    </source>
</reference>
<proteinExistence type="predicted"/>
<sequence>MVMPPFSIDDGRAVGPSYGLVLTRGARDAVLESLSVARFSGWVSPAPTGEEPWTVAVAEDPLGHVASERRTLSELARDLARDLAPGSGSPDDASPEHVPDGERESAETLAPEGASGRPEVICAVVRAETLLTIAAFDGEQQLVDYLSDAHAARPGDEFAWGPEGAHGGRALARLSGRPDAGEDAVELLGEELGESENESERIMALARLLGWPEWLVAVVGLPKRVAGGPPVEDWQRLRAGRSGLTGRLAARAARTVRRRDLTES</sequence>
<feature type="compositionally biased region" description="Basic and acidic residues" evidence="1">
    <location>
        <begin position="94"/>
        <end position="106"/>
    </location>
</feature>